<dbReference type="SUPFAM" id="SSF117289">
    <property type="entry name" value="Nucleoporin domain"/>
    <property type="match status" value="1"/>
</dbReference>
<name>A0A060T0P5_BLAAD</name>
<keyword evidence="7" id="KW-0539">Nucleus</keyword>
<dbReference type="InterPro" id="IPR015943">
    <property type="entry name" value="WD40/YVTN_repeat-like_dom_sf"/>
</dbReference>
<evidence type="ECO:0000256" key="7">
    <source>
        <dbReference type="ARBA" id="ARBA00023242"/>
    </source>
</evidence>
<comment type="subcellular location">
    <subcellularLocation>
        <location evidence="1">Nucleus envelope</location>
    </subcellularLocation>
</comment>
<dbReference type="GO" id="GO:0016973">
    <property type="term" value="P:poly(A)+ mRNA export from nucleus"/>
    <property type="evidence" value="ECO:0007669"/>
    <property type="project" value="TreeGrafter"/>
</dbReference>
<dbReference type="GO" id="GO:0000972">
    <property type="term" value="P:transcription-dependent tethering of RNA polymerase II gene DNA at nuclear periphery"/>
    <property type="evidence" value="ECO:0007669"/>
    <property type="project" value="TreeGrafter"/>
</dbReference>
<dbReference type="InterPro" id="IPR037624">
    <property type="entry name" value="Nup133-like"/>
</dbReference>
<evidence type="ECO:0000256" key="6">
    <source>
        <dbReference type="ARBA" id="ARBA00023010"/>
    </source>
</evidence>
<evidence type="ECO:0000256" key="4">
    <source>
        <dbReference type="ARBA" id="ARBA00022816"/>
    </source>
</evidence>
<organism evidence="11">
    <name type="scientific">Blastobotrys adeninivorans</name>
    <name type="common">Yeast</name>
    <name type="synonym">Arxula adeninivorans</name>
    <dbReference type="NCBI Taxonomy" id="409370"/>
    <lineage>
        <taxon>Eukaryota</taxon>
        <taxon>Fungi</taxon>
        <taxon>Dikarya</taxon>
        <taxon>Ascomycota</taxon>
        <taxon>Saccharomycotina</taxon>
        <taxon>Dipodascomycetes</taxon>
        <taxon>Dipodascales</taxon>
        <taxon>Trichomonascaceae</taxon>
        <taxon>Blastobotrys</taxon>
    </lineage>
</organism>
<dbReference type="GO" id="GO:0006606">
    <property type="term" value="P:protein import into nucleus"/>
    <property type="evidence" value="ECO:0007669"/>
    <property type="project" value="TreeGrafter"/>
</dbReference>
<evidence type="ECO:0000259" key="10">
    <source>
        <dbReference type="Pfam" id="PF08801"/>
    </source>
</evidence>
<evidence type="ECO:0000313" key="11">
    <source>
        <dbReference type="EMBL" id="CDP34660.1"/>
    </source>
</evidence>
<evidence type="ECO:0000256" key="8">
    <source>
        <dbReference type="SAM" id="MobiDB-lite"/>
    </source>
</evidence>
<dbReference type="Gene3D" id="1.25.40.700">
    <property type="match status" value="1"/>
</dbReference>
<dbReference type="Gene3D" id="1.20.58.1380">
    <property type="match status" value="1"/>
</dbReference>
<evidence type="ECO:0000259" key="9">
    <source>
        <dbReference type="Pfam" id="PF03177"/>
    </source>
</evidence>
<dbReference type="PANTHER" id="PTHR13405:SF11">
    <property type="entry name" value="NUCLEAR PORE COMPLEX PROTEIN NUP133"/>
    <property type="match status" value="1"/>
</dbReference>
<feature type="domain" description="Nucleoporin Nup133/Nup155-like C-terminal" evidence="9">
    <location>
        <begin position="787"/>
        <end position="1164"/>
    </location>
</feature>
<proteinExistence type="inferred from homology"/>
<comment type="similarity">
    <text evidence="2">Belongs to the nucleoporin Nup133 family.</text>
</comment>
<evidence type="ECO:0000256" key="3">
    <source>
        <dbReference type="ARBA" id="ARBA00022448"/>
    </source>
</evidence>
<protein>
    <submittedName>
        <fullName evidence="11">ARAD1C17644p</fullName>
    </submittedName>
</protein>
<evidence type="ECO:0000256" key="2">
    <source>
        <dbReference type="ARBA" id="ARBA00005569"/>
    </source>
</evidence>
<dbReference type="PANTHER" id="PTHR13405">
    <property type="entry name" value="NUCLEAR PORE COMPLEX PROTEIN NUP133"/>
    <property type="match status" value="1"/>
</dbReference>
<dbReference type="GO" id="GO:0017056">
    <property type="term" value="F:structural constituent of nuclear pore"/>
    <property type="evidence" value="ECO:0007669"/>
    <property type="project" value="InterPro"/>
</dbReference>
<evidence type="ECO:0000256" key="5">
    <source>
        <dbReference type="ARBA" id="ARBA00022927"/>
    </source>
</evidence>
<dbReference type="Pfam" id="PF08801">
    <property type="entry name" value="Nucleoporin_N"/>
    <property type="match status" value="1"/>
</dbReference>
<reference evidence="11" key="1">
    <citation type="submission" date="2014-02" db="EMBL/GenBank/DDBJ databases">
        <authorList>
            <person name="Genoscope - CEA"/>
        </authorList>
    </citation>
    <scope>NUCLEOTIDE SEQUENCE</scope>
    <source>
        <strain evidence="11">LS3</strain>
    </source>
</reference>
<keyword evidence="5" id="KW-0653">Protein transport</keyword>
<keyword evidence="6" id="KW-0811">Translocation</keyword>
<keyword evidence="3" id="KW-0813">Transport</keyword>
<dbReference type="Pfam" id="PF03177">
    <property type="entry name" value="Nucleoporin_C"/>
    <property type="match status" value="1"/>
</dbReference>
<dbReference type="InterPro" id="IPR014908">
    <property type="entry name" value="Nucleoporin_Nup133/Nup155_N"/>
</dbReference>
<dbReference type="PhylomeDB" id="A0A060T0P5"/>
<feature type="compositionally biased region" description="Low complexity" evidence="8">
    <location>
        <begin position="17"/>
        <end position="28"/>
    </location>
</feature>
<dbReference type="EMBL" id="HG937693">
    <property type="protein sequence ID" value="CDP34660.1"/>
    <property type="molecule type" value="Genomic_DNA"/>
</dbReference>
<dbReference type="AlphaFoldDB" id="A0A060T0P5"/>
<dbReference type="InterPro" id="IPR007187">
    <property type="entry name" value="Nucleoporin_Nup133/Nup155_C"/>
</dbReference>
<keyword evidence="4" id="KW-0509">mRNA transport</keyword>
<accession>A0A060T0P5</accession>
<reference evidence="11" key="2">
    <citation type="submission" date="2014-06" db="EMBL/GenBank/DDBJ databases">
        <title>The complete genome of Blastobotrys (Arxula) adeninivorans LS3 - a yeast of biotechnological interest.</title>
        <authorList>
            <person name="Kunze G."/>
            <person name="Gaillardin C."/>
            <person name="Czernicka M."/>
            <person name="Durrens P."/>
            <person name="Martin T."/>
            <person name="Boer E."/>
            <person name="Gabaldon T."/>
            <person name="Cruz J."/>
            <person name="Talla E."/>
            <person name="Marck C."/>
            <person name="Goffeau A."/>
            <person name="Barbe V."/>
            <person name="Baret P."/>
            <person name="Baronian K."/>
            <person name="Beier S."/>
            <person name="Bleykasten C."/>
            <person name="Bode R."/>
            <person name="Casaregola S."/>
            <person name="Despons L."/>
            <person name="Fairhead C."/>
            <person name="Giersberg M."/>
            <person name="Gierski P."/>
            <person name="Hahnel U."/>
            <person name="Hartmann A."/>
            <person name="Jankowska D."/>
            <person name="Jubin C."/>
            <person name="Jung P."/>
            <person name="Lafontaine I."/>
            <person name="Leh-Louis V."/>
            <person name="Lemaire M."/>
            <person name="Marcet-Houben M."/>
            <person name="Mascher M."/>
            <person name="Morel G."/>
            <person name="Richard G.-F."/>
            <person name="Riechen J."/>
            <person name="Sacerdot C."/>
            <person name="Sarkar A."/>
            <person name="Savel G."/>
            <person name="Schacherer J."/>
            <person name="Sherman D."/>
            <person name="Straub M.-L."/>
            <person name="Stein N."/>
            <person name="Thierry A."/>
            <person name="Trautwein-Schult A."/>
            <person name="Westhof E."/>
            <person name="Worch S."/>
            <person name="Dujon B."/>
            <person name="Souciet J.-L."/>
            <person name="Wincker P."/>
            <person name="Scholz U."/>
            <person name="Neuveglise N."/>
        </authorList>
    </citation>
    <scope>NUCLEOTIDE SEQUENCE</scope>
    <source>
        <strain evidence="11">LS3</strain>
    </source>
</reference>
<feature type="region of interest" description="Disordered" evidence="8">
    <location>
        <begin position="1"/>
        <end position="28"/>
    </location>
</feature>
<evidence type="ECO:0000256" key="1">
    <source>
        <dbReference type="ARBA" id="ARBA00004259"/>
    </source>
</evidence>
<sequence length="1206" mass="133782">MSSIRKIRQSSVRPHGRSNVSNVSSSRAPSISMSERSVSFSRSASVSLSGAPEVQGIGEETLREGVVELTKNARYCVVRLPATPAILKSSSTPVVDASIDSLSRYGLLVTPESCLVWDYSSPDHVPNTLAFPGSSKIATLVPSAPGSNEPGLVTLGSRTGELTYWEAVGGAVADGLLRHKQKSVSYKVGLYSSEVVEKLENVDPAGIVATTSSGRYILITLRDATGKVNIVSHTMHGGPSGLLSSIRSAIAISGSRRDVVSVKPGPKLSRHERLVLIATQAGDVTVWECSRSGSSKLLVDSRLGEVLIDHISDLYPYASSTFRVHDIEHAGHDDSGIVYILASFTNNDQGVFYLVYTVKLGAEVSVLSAHRIQSYTGHSSTLPKLRLPEPKNTLFVVLSQSIVLLDAQQRFSSPQGLPTRRWEDVVILRPEVQVLGCGSEDLVAGYSSDHKPQNSAIIAFTQGGAGVLKVERFEDFPENVPSTDNQASDFDLAKSKLEQAVFYGSSTEDGWANPLSFGARKELQFDAATLEQAFLQVSREIVCATSPYLPPLLPSMAEHLSIRVSTLERLAQFLQANYRGMLSVSTRFQLLWDLEKTVVAKALWEHIDGRMQSEEGENVLVYVINQSANSSDGDPLREWFLQRIPEIQNLLVGAGQYCAKQYSAGHRGPETLQDTNMVLLESIYHSALNVRNAYMGPVFELADSDVSKEVPWASTNTMIRVFESQYDMTRRAFNALTKKDDRIMGILGDQLVYLVETLCVMNSQRLKWSANSGEKNTEIWLAYSEARGGWLKQLVDAGYKDSAIRIAEQFQIYRSLVEILLEDWSIAKNRGDRAGEHAQVQRLTHYMDTFQYEFAATLYQYFVETKQLKALLTMFPQYTSTYLEKFLSTQRHINISWAHNVRMGDYLSAGKALNDASRSNVEDIATNKKLKLSIAKLSILASGQKKQQESLLMDIENQIKAVDVENEISKQLSAESYESLFTYVNERNADGLAQVLKRALGRMDNGRALSVEELIDILTLSYVDRTDSRARFYWALQLCASSELPDARRPYNERLIWRRLFLSDNWEDILKTKNKSDSKVKVMTEKTILFTTLSLAVNEQSLVNEQFLEDPLSAAEQEPSDSILRARYGYANEELQASILKDTQTEGVLLQTLVDHLDFASWTQGISSRLYTISKDAAEGRKKRALRLSTAPVLSSSVDADGDQVM</sequence>
<feature type="domain" description="Nucleoporin Nup133/Nup155-like N-terminal" evidence="10">
    <location>
        <begin position="70"/>
        <end position="462"/>
    </location>
</feature>
<dbReference type="GO" id="GO:0031080">
    <property type="term" value="C:nuclear pore outer ring"/>
    <property type="evidence" value="ECO:0007669"/>
    <property type="project" value="TreeGrafter"/>
</dbReference>
<dbReference type="Gene3D" id="2.130.10.10">
    <property type="entry name" value="YVTN repeat-like/Quinoprotein amine dehydrogenase"/>
    <property type="match status" value="1"/>
</dbReference>
<gene>
    <name evidence="11" type="ORF">GNLVRS02_ARAD1C17644g</name>
</gene>